<dbReference type="Proteomes" id="UP000323410">
    <property type="component" value="Unassembled WGS sequence"/>
</dbReference>
<dbReference type="AlphaFoldDB" id="A0A5D0XPS1"/>
<dbReference type="InterPro" id="IPR038694">
    <property type="entry name" value="DUF427_sf"/>
</dbReference>
<proteinExistence type="predicted"/>
<reference evidence="3 4" key="1">
    <citation type="submission" date="2019-08" db="EMBL/GenBank/DDBJ databases">
        <title>Genone of Arthrobacter echini P9.</title>
        <authorList>
            <person name="Bowman J.P."/>
        </authorList>
    </citation>
    <scope>NUCLEOTIDE SEQUENCE [LARGE SCALE GENOMIC DNA]</scope>
    <source>
        <strain evidence="3 4">P9</strain>
    </source>
</reference>
<dbReference type="EMBL" id="VSLD01000005">
    <property type="protein sequence ID" value="TYC98450.1"/>
    <property type="molecule type" value="Genomic_DNA"/>
</dbReference>
<dbReference type="Pfam" id="PF04248">
    <property type="entry name" value="NTP_transf_9"/>
    <property type="match status" value="1"/>
</dbReference>
<dbReference type="RefSeq" id="WP_148601346.1">
    <property type="nucleotide sequence ID" value="NZ_VSLD01000005.1"/>
</dbReference>
<evidence type="ECO:0000256" key="1">
    <source>
        <dbReference type="SAM" id="MobiDB-lite"/>
    </source>
</evidence>
<protein>
    <submittedName>
        <fullName evidence="3">DUF427 domain-containing protein</fullName>
    </submittedName>
</protein>
<sequence>MRKPQNNRRVPPGPGQESVWDYPRPPRVERMPARIEVRFGGQVIVRTSNAVRVLETSHPPVYYLPIEDFVPGVLEPVESTTHCEFKGAAAYFDVVAGAARSLRGAWTYPSPVRGYEELSTRAAIYPSQMDSCSVDGEQVQAQEGDFYGGWITSAIVGPFKGAAGTWGW</sequence>
<accession>A0A5D0XPS1</accession>
<dbReference type="Gene3D" id="2.170.150.40">
    <property type="entry name" value="Domain of unknown function (DUF427)"/>
    <property type="match status" value="1"/>
</dbReference>
<dbReference type="InterPro" id="IPR007361">
    <property type="entry name" value="DUF427"/>
</dbReference>
<dbReference type="OrthoDB" id="285364at2"/>
<feature type="domain" description="DUF427" evidence="2">
    <location>
        <begin position="35"/>
        <end position="126"/>
    </location>
</feature>
<comment type="caution">
    <text evidence="3">The sequence shown here is derived from an EMBL/GenBank/DDBJ whole genome shotgun (WGS) entry which is preliminary data.</text>
</comment>
<dbReference type="PANTHER" id="PTHR43058:SF1">
    <property type="entry name" value="DUF427 DOMAIN-CONTAINING PROTEIN"/>
    <property type="match status" value="1"/>
</dbReference>
<dbReference type="PANTHER" id="PTHR43058">
    <property type="entry name" value="SLR0655 PROTEIN"/>
    <property type="match status" value="1"/>
</dbReference>
<gene>
    <name evidence="3" type="ORF">FQ377_11205</name>
</gene>
<evidence type="ECO:0000313" key="3">
    <source>
        <dbReference type="EMBL" id="TYC98450.1"/>
    </source>
</evidence>
<organism evidence="3 4">
    <name type="scientific">Arthrobacter echini</name>
    <dbReference type="NCBI Taxonomy" id="1529066"/>
    <lineage>
        <taxon>Bacteria</taxon>
        <taxon>Bacillati</taxon>
        <taxon>Actinomycetota</taxon>
        <taxon>Actinomycetes</taxon>
        <taxon>Micrococcales</taxon>
        <taxon>Micrococcaceae</taxon>
        <taxon>Arthrobacter</taxon>
    </lineage>
</organism>
<name>A0A5D0XPS1_9MICC</name>
<feature type="region of interest" description="Disordered" evidence="1">
    <location>
        <begin position="1"/>
        <end position="25"/>
    </location>
</feature>
<evidence type="ECO:0000313" key="4">
    <source>
        <dbReference type="Proteomes" id="UP000323410"/>
    </source>
</evidence>
<evidence type="ECO:0000259" key="2">
    <source>
        <dbReference type="Pfam" id="PF04248"/>
    </source>
</evidence>
<keyword evidence="4" id="KW-1185">Reference proteome</keyword>